<dbReference type="InterPro" id="IPR020940">
    <property type="entry name" value="Thymidylate_synthase_AS"/>
</dbReference>
<comment type="function">
    <text evidence="5">Catalyzes the reductive methylation of 2'-deoxyuridine-5'-monophosphate (dUMP) to 2'-deoxythymidine-5'-monophosphate (dTMP) while utilizing 5,10-methylenetetrahydrofolate (mTHF) as the methyl donor and reductant in the reaction, yielding dihydrofolate (DHF) as a by-product. This enzymatic reaction provides an intracellular de novo source of dTMP, an essential precursor for DNA biosynthesis.</text>
</comment>
<dbReference type="GO" id="GO:0004799">
    <property type="term" value="F:thymidylate synthase activity"/>
    <property type="evidence" value="ECO:0007669"/>
    <property type="project" value="UniProtKB-UniRule"/>
</dbReference>
<reference evidence="8 9" key="1">
    <citation type="submission" date="2016-01" db="EMBL/GenBank/DDBJ databases">
        <title>Genome sequence of the acidophilic iron oxidising Ferrovum strain Z-31.</title>
        <authorList>
            <person name="Poehlein A."/>
            <person name="Ullrich S.R."/>
            <person name="Schloemann M."/>
            <person name="Muehling M."/>
            <person name="Daniel R."/>
        </authorList>
    </citation>
    <scope>NUCLEOTIDE SEQUENCE [LARGE SCALE GENOMIC DNA]</scope>
    <source>
        <strain evidence="8 9">Z-31</strain>
    </source>
</reference>
<evidence type="ECO:0000256" key="4">
    <source>
        <dbReference type="ARBA" id="ARBA00022727"/>
    </source>
</evidence>
<dbReference type="GO" id="GO:0006235">
    <property type="term" value="P:dTTP biosynthetic process"/>
    <property type="evidence" value="ECO:0007669"/>
    <property type="project" value="UniProtKB-UniRule"/>
</dbReference>
<dbReference type="InterPro" id="IPR000398">
    <property type="entry name" value="Thymidylate_synthase"/>
</dbReference>
<dbReference type="Gene3D" id="3.30.572.10">
    <property type="entry name" value="Thymidylate synthase/dCMP hydroxymethylase domain"/>
    <property type="match status" value="1"/>
</dbReference>
<evidence type="ECO:0000313" key="8">
    <source>
        <dbReference type="EMBL" id="KXW58274.1"/>
    </source>
</evidence>
<comment type="catalytic activity">
    <reaction evidence="5">
        <text>dUMP + (6R)-5,10-methylene-5,6,7,8-tetrahydrofolate = 7,8-dihydrofolate + dTMP</text>
        <dbReference type="Rhea" id="RHEA:12104"/>
        <dbReference type="ChEBI" id="CHEBI:15636"/>
        <dbReference type="ChEBI" id="CHEBI:57451"/>
        <dbReference type="ChEBI" id="CHEBI:63528"/>
        <dbReference type="ChEBI" id="CHEBI:246422"/>
        <dbReference type="EC" id="2.1.1.45"/>
    </reaction>
</comment>
<dbReference type="PATRIC" id="fig|1789004.3.peg.1177"/>
<evidence type="ECO:0000256" key="6">
    <source>
        <dbReference type="PROSITE-ProRule" id="PRU10016"/>
    </source>
</evidence>
<evidence type="ECO:0000256" key="1">
    <source>
        <dbReference type="ARBA" id="ARBA00011947"/>
    </source>
</evidence>
<feature type="active site" description="Nucleophile" evidence="5">
    <location>
        <position position="212"/>
    </location>
</feature>
<proteinExistence type="inferred from homology"/>
<accession>A0A149VZG4</accession>
<dbReference type="EC" id="2.1.1.45" evidence="1 5"/>
<dbReference type="GO" id="GO:0005829">
    <property type="term" value="C:cytosol"/>
    <property type="evidence" value="ECO:0007669"/>
    <property type="project" value="TreeGrafter"/>
</dbReference>
<evidence type="ECO:0000256" key="3">
    <source>
        <dbReference type="ARBA" id="ARBA00022679"/>
    </source>
</evidence>
<comment type="subunit">
    <text evidence="5">Homodimer.</text>
</comment>
<organism evidence="8 9">
    <name type="scientific">Ferrovum myxofaciens</name>
    <dbReference type="NCBI Taxonomy" id="416213"/>
    <lineage>
        <taxon>Bacteria</taxon>
        <taxon>Pseudomonadati</taxon>
        <taxon>Pseudomonadota</taxon>
        <taxon>Betaproteobacteria</taxon>
        <taxon>Ferrovales</taxon>
        <taxon>Ferrovaceae</taxon>
        <taxon>Ferrovum</taxon>
    </lineage>
</organism>
<feature type="binding site" evidence="5">
    <location>
        <position position="237"/>
    </location>
    <ligand>
        <name>(6R)-5,10-methylene-5,6,7,8-tetrahydrofolate</name>
        <dbReference type="ChEBI" id="CHEBI:15636"/>
    </ligand>
</feature>
<comment type="caution">
    <text evidence="8">The sequence shown here is derived from an EMBL/GenBank/DDBJ whole genome shotgun (WGS) entry which is preliminary data.</text>
</comment>
<dbReference type="GO" id="GO:0006231">
    <property type="term" value="P:dTMP biosynthetic process"/>
    <property type="evidence" value="ECO:0007669"/>
    <property type="project" value="UniProtKB-UniRule"/>
</dbReference>
<dbReference type="PANTHER" id="PTHR11548">
    <property type="entry name" value="THYMIDYLATE SYNTHASE 1"/>
    <property type="match status" value="1"/>
</dbReference>
<dbReference type="CDD" id="cd00351">
    <property type="entry name" value="TS_Pyrimidine_HMase"/>
    <property type="match status" value="1"/>
</dbReference>
<feature type="binding site" description="in other chain" evidence="5">
    <location>
        <position position="245"/>
    </location>
    <ligand>
        <name>dUMP</name>
        <dbReference type="ChEBI" id="CHEBI:246422"/>
        <note>ligand shared between dimeric partners</note>
    </ligand>
</feature>
<protein>
    <recommendedName>
        <fullName evidence="1 5">Thymidylate synthase</fullName>
        <shortName evidence="5">TS</shortName>
        <shortName evidence="5">TSase</shortName>
        <ecNumber evidence="1 5">2.1.1.45</ecNumber>
    </recommendedName>
</protein>
<dbReference type="PANTHER" id="PTHR11548:SF1">
    <property type="entry name" value="THYMIDYLATE SYNTHASE 1"/>
    <property type="match status" value="1"/>
</dbReference>
<feature type="domain" description="Thymidylate synthase/dCMP hydroxymethylase" evidence="7">
    <location>
        <begin position="18"/>
        <end position="343"/>
    </location>
</feature>
<evidence type="ECO:0000259" key="7">
    <source>
        <dbReference type="Pfam" id="PF00303"/>
    </source>
</evidence>
<evidence type="ECO:0000256" key="5">
    <source>
        <dbReference type="HAMAP-Rule" id="MF_00008"/>
    </source>
</evidence>
<name>A0A149VZG4_9PROT</name>
<dbReference type="NCBIfam" id="TIGR03284">
    <property type="entry name" value="thym_sym"/>
    <property type="match status" value="1"/>
</dbReference>
<dbReference type="SUPFAM" id="SSF55831">
    <property type="entry name" value="Thymidylate synthase/dCMP hydroxymethylase"/>
    <property type="match status" value="1"/>
</dbReference>
<dbReference type="PRINTS" id="PR00108">
    <property type="entry name" value="THYMDSNTHASE"/>
</dbReference>
<keyword evidence="9" id="KW-1185">Reference proteome</keyword>
<feature type="binding site" evidence="5">
    <location>
        <begin position="192"/>
        <end position="193"/>
    </location>
    <ligand>
        <name>dUMP</name>
        <dbReference type="ChEBI" id="CHEBI:246422"/>
        <note>ligand shared between dimeric partners</note>
    </ligand>
</feature>
<keyword evidence="3 5" id="KW-0808">Transferase</keyword>
<gene>
    <name evidence="5 8" type="primary">thyA</name>
    <name evidence="8" type="ORF">FEMY_11620</name>
</gene>
<keyword evidence="2 5" id="KW-0489">Methyltransferase</keyword>
<dbReference type="GO" id="GO:0032259">
    <property type="term" value="P:methylation"/>
    <property type="evidence" value="ECO:0007669"/>
    <property type="project" value="UniProtKB-KW"/>
</dbReference>
<comment type="pathway">
    <text evidence="5">Pyrimidine metabolism; dTTP biosynthesis.</text>
</comment>
<dbReference type="PROSITE" id="PS00091">
    <property type="entry name" value="THYMIDYLATE_SYNTHASE"/>
    <property type="match status" value="1"/>
</dbReference>
<dbReference type="UniPathway" id="UPA00575"/>
<comment type="caution">
    <text evidence="5">Lacks conserved residue(s) required for the propagation of feature annotation.</text>
</comment>
<dbReference type="AlphaFoldDB" id="A0A149VZG4"/>
<keyword evidence="5" id="KW-0963">Cytoplasm</keyword>
<feature type="active site" evidence="6">
    <location>
        <position position="212"/>
    </location>
</feature>
<sequence>MIANGIMGTSMTRGSIVQSYLDLIRTVLAQGTWQSNRTGIRTLSLPGAMLRFDLTQGFPALTTRKLAFRSAMGELVGFLRGYRNAANFRSLGCRVWDQNANDNALWLNNPFRLGVDDLGPLYGVQWRAWPAYKEIDLTHPQHEAQTQRAQAQGFQPLCTLSDPAGHPRLLLYKAIDQLRSCLDTLMSDPTSRRILFHGWNWAQLDEMALPPCHLLYQFLANPETRELSLCLYIRSNDLGLGAPFNLAEGAALLTLMGHLSGYRPRWFTYFIGDAHIYENHLPMLETQLKRAPYPAPRLSLSPRIPSYAETGQYTPEWLEQIQPEDFILEAYQHHPSLTAPMAV</sequence>
<feature type="binding site" evidence="5">
    <location>
        <position position="342"/>
    </location>
    <ligand>
        <name>(6R)-5,10-methylene-5,6,7,8-tetrahydrofolate</name>
        <dbReference type="ChEBI" id="CHEBI:15636"/>
    </ligand>
</feature>
<comment type="subcellular location">
    <subcellularLocation>
        <location evidence="5">Cytoplasm</location>
    </subcellularLocation>
</comment>
<feature type="binding site" description="in other chain" evidence="5">
    <location>
        <position position="37"/>
    </location>
    <ligand>
        <name>dUMP</name>
        <dbReference type="ChEBI" id="CHEBI:246422"/>
        <note>ligand shared between dimeric partners</note>
    </ligand>
</feature>
<dbReference type="HAMAP" id="MF_00008">
    <property type="entry name" value="Thymidy_synth_bact"/>
    <property type="match status" value="1"/>
</dbReference>
<dbReference type="InterPro" id="IPR045097">
    <property type="entry name" value="Thymidate_synth/dCMP_Mease"/>
</dbReference>
<dbReference type="InterPro" id="IPR023451">
    <property type="entry name" value="Thymidate_synth/dCMP_Mease_dom"/>
</dbReference>
<dbReference type="Pfam" id="PF00303">
    <property type="entry name" value="Thymidylat_synt"/>
    <property type="match status" value="1"/>
</dbReference>
<keyword evidence="4 5" id="KW-0545">Nucleotide biosynthesis</keyword>
<dbReference type="STRING" id="1789004.FEMY_11620"/>
<comment type="similarity">
    <text evidence="5">Belongs to the thymidylate synthase family. Bacterial-type ThyA subfamily.</text>
</comment>
<dbReference type="EMBL" id="LRRD01000018">
    <property type="protein sequence ID" value="KXW58274.1"/>
    <property type="molecule type" value="Genomic_DNA"/>
</dbReference>
<feature type="binding site" description="in other chain" evidence="5">
    <location>
        <begin position="275"/>
        <end position="277"/>
    </location>
    <ligand>
        <name>dUMP</name>
        <dbReference type="ChEBI" id="CHEBI:246422"/>
        <note>ligand shared between dimeric partners</note>
    </ligand>
</feature>
<dbReference type="Proteomes" id="UP000075653">
    <property type="component" value="Unassembled WGS sequence"/>
</dbReference>
<dbReference type="InterPro" id="IPR036926">
    <property type="entry name" value="Thymidate_synth/dCMP_Mease_sf"/>
</dbReference>
<evidence type="ECO:0000256" key="2">
    <source>
        <dbReference type="ARBA" id="ARBA00022603"/>
    </source>
</evidence>
<evidence type="ECO:0000313" key="9">
    <source>
        <dbReference type="Proteomes" id="UP000075653"/>
    </source>
</evidence>
<feature type="binding site" description="in other chain" evidence="5">
    <location>
        <begin position="234"/>
        <end position="237"/>
    </location>
    <ligand>
        <name>dUMP</name>
        <dbReference type="ChEBI" id="CHEBI:246422"/>
        <note>ligand shared between dimeric partners</note>
    </ligand>
</feature>